<evidence type="ECO:0000313" key="2">
    <source>
        <dbReference type="EMBL" id="GBN54922.1"/>
    </source>
</evidence>
<dbReference type="Proteomes" id="UP000499080">
    <property type="component" value="Unassembled WGS sequence"/>
</dbReference>
<dbReference type="AlphaFoldDB" id="A0A4Y2PUW1"/>
<gene>
    <name evidence="2" type="ORF">AVEN_69717_1</name>
</gene>
<organism evidence="2 3">
    <name type="scientific">Araneus ventricosus</name>
    <name type="common">Orbweaver spider</name>
    <name type="synonym">Epeira ventricosa</name>
    <dbReference type="NCBI Taxonomy" id="182803"/>
    <lineage>
        <taxon>Eukaryota</taxon>
        <taxon>Metazoa</taxon>
        <taxon>Ecdysozoa</taxon>
        <taxon>Arthropoda</taxon>
        <taxon>Chelicerata</taxon>
        <taxon>Arachnida</taxon>
        <taxon>Araneae</taxon>
        <taxon>Araneomorphae</taxon>
        <taxon>Entelegynae</taxon>
        <taxon>Araneoidea</taxon>
        <taxon>Araneidae</taxon>
        <taxon>Araneus</taxon>
    </lineage>
</organism>
<evidence type="ECO:0000313" key="3">
    <source>
        <dbReference type="Proteomes" id="UP000499080"/>
    </source>
</evidence>
<dbReference type="EMBL" id="BGPR01012178">
    <property type="protein sequence ID" value="GBN54922.1"/>
    <property type="molecule type" value="Genomic_DNA"/>
</dbReference>
<feature type="region of interest" description="Disordered" evidence="1">
    <location>
        <begin position="42"/>
        <end position="61"/>
    </location>
</feature>
<evidence type="ECO:0000256" key="1">
    <source>
        <dbReference type="SAM" id="MobiDB-lite"/>
    </source>
</evidence>
<name>A0A4Y2PUW1_ARAVE</name>
<comment type="caution">
    <text evidence="2">The sequence shown here is derived from an EMBL/GenBank/DDBJ whole genome shotgun (WGS) entry which is preliminary data.</text>
</comment>
<keyword evidence="3" id="KW-1185">Reference proteome</keyword>
<protein>
    <submittedName>
        <fullName evidence="2">Uncharacterized protein</fullName>
    </submittedName>
</protein>
<accession>A0A4Y2PUW1</accession>
<sequence>MTSALPRLKSWIRLCVDHHLHKRLWGNGSFERAALNRERKAWMPDKEQNAQPYAEGRPSTSGLFACPPEKKEIQCTMPQNFRLPSPGISNLQQCYLNYSG</sequence>
<reference evidence="2 3" key="1">
    <citation type="journal article" date="2019" name="Sci. Rep.">
        <title>Orb-weaving spider Araneus ventricosus genome elucidates the spidroin gene catalogue.</title>
        <authorList>
            <person name="Kono N."/>
            <person name="Nakamura H."/>
            <person name="Ohtoshi R."/>
            <person name="Moran D.A.P."/>
            <person name="Shinohara A."/>
            <person name="Yoshida Y."/>
            <person name="Fujiwara M."/>
            <person name="Mori M."/>
            <person name="Tomita M."/>
            <person name="Arakawa K."/>
        </authorList>
    </citation>
    <scope>NUCLEOTIDE SEQUENCE [LARGE SCALE GENOMIC DNA]</scope>
</reference>
<proteinExistence type="predicted"/>